<dbReference type="PANTHER" id="PTHR16166:SF93">
    <property type="entry name" value="INTERMEMBRANE LIPID TRANSFER PROTEIN VPS13"/>
    <property type="match status" value="1"/>
</dbReference>
<comment type="subcellular location">
    <subcellularLocation>
        <location evidence="1">Membrane</location>
        <topology evidence="1">Peripheral membrane protein</topology>
    </subcellularLocation>
</comment>
<dbReference type="InterPro" id="IPR026854">
    <property type="entry name" value="VPS13_N"/>
</dbReference>
<evidence type="ECO:0000313" key="9">
    <source>
        <dbReference type="Proteomes" id="UP001628156"/>
    </source>
</evidence>
<name>A0ABQ0DTI9_9EUKA</name>
<proteinExistence type="inferred from homology"/>
<feature type="compositionally biased region" description="Basic and acidic residues" evidence="6">
    <location>
        <begin position="3241"/>
        <end position="3283"/>
    </location>
</feature>
<feature type="compositionally biased region" description="Polar residues" evidence="6">
    <location>
        <begin position="3284"/>
        <end position="3296"/>
    </location>
</feature>
<accession>A0ABQ0DTI9</accession>
<feature type="coiled-coil region" evidence="5">
    <location>
        <begin position="781"/>
        <end position="835"/>
    </location>
</feature>
<comment type="function">
    <text evidence="4">Mediates the transfer of lipids between membranes at organelle contact sites.</text>
</comment>
<dbReference type="Pfam" id="PF12624">
    <property type="entry name" value="VPS13_N"/>
    <property type="match status" value="1"/>
</dbReference>
<dbReference type="EMBL" id="BAAFRS010000276">
    <property type="protein sequence ID" value="GAB1226163.1"/>
    <property type="molecule type" value="Genomic_DNA"/>
</dbReference>
<dbReference type="InterPro" id="IPR026847">
    <property type="entry name" value="VPS13"/>
</dbReference>
<comment type="similarity">
    <text evidence="2">Belongs to the VPS13 family.</text>
</comment>
<keyword evidence="9" id="KW-1185">Reference proteome</keyword>
<evidence type="ECO:0000256" key="2">
    <source>
        <dbReference type="ARBA" id="ARBA00006545"/>
    </source>
</evidence>
<gene>
    <name evidence="8" type="ORF">ENUP19_0276G0022</name>
</gene>
<evidence type="ECO:0000256" key="4">
    <source>
        <dbReference type="ARBA" id="ARBA00033718"/>
    </source>
</evidence>
<sequence length="3350" mass="381842">MLLTKTNLKTKKIEVNFLLQKNKELQVLSTTLGNFIEGLTSDQLKLGIINGQIELNNLELKKSALDFLNLPVSITRGVLGNLKVIIPWSDLLNKPIEVVLSDIVGLVEPQKIFTYNEEKAKADKENEKKMKIVEYEIQKAFEETKNQSDGFVTQLIGKVIENIKITIENIHFQFIRPNNQEKALTIGFCIESVLVNSIKNPIIKGVPIFKYKSVSLNNFSVYVVPQLSIINFSQYDTLHFILLMRSLIITPFNKQNGYKEHLLISPTSFEVIAAINISKGFKIEYSKVLGQVNITDMKISLDKTQYIELISLLDMFFEYGMSTKYLKYRPQNSQVKKEPKKWWKYAFNVILEDVRKKNQPHWNGKDNEHYMELYKKSLGYTFLPIITKNEIKEMEQLENTMELEEILHNREHARLELNTFLKEHPEYNKKKSFIERMKEYFLSFFIKQEPSFDTKTLNSISEFTVDPNGLHGEPAEYEKMKFGIWLKKLQIILTEDSKEIINISINDISAKAIIRPQGLLLCADVLGLHICDNSIQRAWNKVLNKVTETPLIHTIVDVQPLDKKVDLRVSANVQPIDIILTKEFIMNIAHFAILPNPSSLAKAKQFAADKFADTWNKVQETTKGIKLNDNTSQVIKRQILDISANVIAPKIAILLNGDEEKTKSVLIDLGKINIQSKSEEKYDVFDINIKDVSVSNQVVCSKENLPIEHQTYLIKPISVFIQFGNCVNKTKELPQIKLTTMVNLIGIEFSVQRYQYLMEFVPIWSKGWEKLSSNKIEQNEITETDNEMEEYLKILEKSKEEDFKAMRVKIDQSKLMLIELGIQSAEIELKQKEDETKNIFKLSVGDIQCCINQSSFEMDIQSQIGRIKVDDCIVNDGKSFIISSEYYNTNQFINASVNIKQKEAINYNGVDMDIQVHIEDFHIAIRPETLGQLTLVALSLVPPSTNEKTQKNIKDSQEINQRIKEDEKEDEMIEIAEEYKLNKNHDNKTSSLIEKLQKRDTLNMNKKMIINLSIRRCGIIVLNEVKEVMKAEVEEITTGIDMFNWGMSIRSKVQNIVIVNMITEQIENKYLLKYTQEQPLLLAKIKVNNAMKKITIGANINRINIIFGMSLIKELYAPFKNETFIKAIQQSQEYVPSMEELQNEYIQQQNLNNTYSQGIVSLKNKNWRQLKPQTMKIQCEIAGPSIKIPIKDHPINCIELNLGNLYIKSNVINGENIQYNEEYYTPNIENMNIEINSITLTTFIDNHKAYIVKNVCVITNILTPKFPDFFTDEMKEFLPVNINCSISNIETSISYNQLKTIFDFVNFIQENIKSTSENQTTKQLSSKKETMDEIEIKNKQYKEWPPLPQQKLKMIIDIKLSTISLLLRKEYGDSENDKLMLLGINNLNTNIKQSINEFFDINTILGNVIIDDLRTTPKPLLVNRVFGTIDNTNLLELKFKMCLKENYISIDHFTLDHLTLCLYPEFIGDTLAYINSIIELLPKDETNNEQIKIQNDNYIPVDTLLEATTINLLQKVEFDERMAKLVFKEKKGLIDKLKTKTNNEKTEDHINNLTIIKLVELIYKQANFTDVKQEIVVNNKLKELKLKQIQGNELVKFVSEKLQFPNDIVVMLMHELYNLKLILRSDVREENIFENGERKFIINPSVEEYFSTLKQSNFEGDNQLNVPEYISQTQYNLFVHGEIKGINIVLIVDPYEEKSSYIKAGISLVSDIKMKQGKRPVLSANINLNDIDLHRGIVKNLIHKERNNEIISNTLKMNLLIKLWNEENDEMCIVTHINTLNGMKIFISFNDIQTILSFVDNLNKSILITQQPIHTKEESDEDEDTVSQYYQIVPSMKKKISADISIQPIEVCLVNDLQGRTLPLLLTKVNLLTASAFVEDDNIIGSLMSSIQVDMFNHLQMKYEPLIKEFPIETKVSISPVFISQNIFTDISIGDIQLNISHGTLTSILETVGILQKHSQQETSSIAYVSYLNETGEELLLTNQEEKDTIVLEKDKTLPLLFDFEKENNISHEDSTGRNLITKAFQRNIVFNNYLLETDVIVSKAPKMFHFNSEDNKENICPIVSEVITRSDGTKLVYIHGDVIISNKTDMDFDFYSKNQLISVSKHSERSLPIRFSRGDLYMKDGSNEQNGIKIGSIDELIAKQFTKKVELNQYSPSKTVLVNIQLKNRFESPRDQELRIEIMPTYTIENKLPYEMNIGINGELLSIPSNANIELYLNKRQIISVMFKTFESSNSVVQGKYELKSGTSYVEVHDTSKRKGYLMVEQTIMYKHAHIVFYASSFMFNYSNQPLFLASNEMTGKKEIVGLPSDGIACNGKPFVMCLINLEPSSNKIHIKPNDCNYGDPCSCTEVGFKKVVDCKQSNGSIKSIRYEIELGKQGFARTRFIKLFNNYIFCNTTKNKIKVNAGGVDNIIESDNGIENENERISKCCKDLIIGEGERKFKIEVNEGVSIAFPLDEVAEYPCKIGGQGYDISVKNFKNATYISIYERKEGASPFKIINNTNTQFTVIQDGIKEIVDENKTIDYYLPNPLKEPKVSICVKEKECITVDLNKINKCYRSIDGVTVKVIVRNGTRTLLLSNKKEMNNKLTKQNMNIIANITLDKTVINLSNDWPDDMLCVTLDKLCVNTLLTSDQIKVVLNLNDIQIDNMTLGSPYPVLLLTHKEKDSKHQKQALHITMIKRNVTDLSTIEFEYFTLLLQQLDVMIDGASAFDLLNYISSLPLEQALPPSKVLYQPYKIEIPPVSPPTYLYFKDFQLQPMKFVITFKLGSGLDVLPSNGITTIIKTFGSMLGNLDHSPLPINNFFVSNCYEKTDRFVSMIINHVSFQVIKNLYLLLGSVDFLGNPVGLVSNVGSGVKAFFYEPIQGLTVSPTEFAYGIGRGSKTLITNTGAGILNSASKISGSLASGVANLTMDEQYMKERQRKMNKKEKGFIGGLTNGLSSLGNGVIQGVSGVVMDPVRDTKKEGIVGLGKGIGKGLVGLVAKPLTGAVDLVSSTTQGIAETINGDEAEERKRDPIIYCTKKGMRSYTINTKEGETVEGKTHEECIKKICINNNENYIDLIETEDNKIIALTNKRVIIMDYFHLHFIDEIELRYIKDISTGINGINLKLNNEQTVFIHYEKPTSCLMLQTKIKGLVKNVPKTSVNEQPRLPITQTQKIEDKSNNSNLLESQTETISDSTITKTPSQTTDSSSIINSIDSDSSVTGNISIKCMQHPSSDFVEDDVQEELLQVPHFILKNKEQRKSEKQEIKEAKKQMKAEEKAIKKQLKQEKRTSTHQDKVDTQDGSSNDNIVNTDGTSLIGSTSSSSESISYGSQSSTEEEKKKKRSLFKGIKNVVGHSSDDKKKFGIF</sequence>
<comment type="caution">
    <text evidence="8">The sequence shown here is derived from an EMBL/GenBank/DDBJ whole genome shotgun (WGS) entry which is preliminary data.</text>
</comment>
<reference evidence="8 9" key="1">
    <citation type="journal article" date="2019" name="PLoS Negl. Trop. Dis.">
        <title>Whole genome sequencing of Entamoeba nuttalli reveals mammalian host-related molecular signatures and a novel octapeptide-repeat surface protein.</title>
        <authorList>
            <person name="Tanaka M."/>
            <person name="Makiuchi T."/>
            <person name="Komiyama T."/>
            <person name="Shiina T."/>
            <person name="Osaki K."/>
            <person name="Tachibana H."/>
        </authorList>
    </citation>
    <scope>NUCLEOTIDE SEQUENCE [LARGE SCALE GENOMIC DNA]</scope>
    <source>
        <strain evidence="8 9">P19-061405</strain>
    </source>
</reference>
<evidence type="ECO:0000256" key="3">
    <source>
        <dbReference type="ARBA" id="ARBA00022448"/>
    </source>
</evidence>
<evidence type="ECO:0000256" key="6">
    <source>
        <dbReference type="SAM" id="MobiDB-lite"/>
    </source>
</evidence>
<evidence type="ECO:0000259" key="7">
    <source>
        <dbReference type="Pfam" id="PF12624"/>
    </source>
</evidence>
<feature type="region of interest" description="Disordered" evidence="6">
    <location>
        <begin position="3154"/>
        <end position="3200"/>
    </location>
</feature>
<feature type="compositionally biased region" description="Low complexity" evidence="6">
    <location>
        <begin position="3297"/>
        <end position="3318"/>
    </location>
</feature>
<evidence type="ECO:0000256" key="5">
    <source>
        <dbReference type="SAM" id="Coils"/>
    </source>
</evidence>
<feature type="domain" description="Chorein N-terminal" evidence="7">
    <location>
        <begin position="26"/>
        <end position="1392"/>
    </location>
</feature>
<organism evidence="8 9">
    <name type="scientific">Entamoeba nuttalli</name>
    <dbReference type="NCBI Taxonomy" id="412467"/>
    <lineage>
        <taxon>Eukaryota</taxon>
        <taxon>Amoebozoa</taxon>
        <taxon>Evosea</taxon>
        <taxon>Archamoebae</taxon>
        <taxon>Mastigamoebida</taxon>
        <taxon>Entamoebidae</taxon>
        <taxon>Entamoeba</taxon>
    </lineage>
</organism>
<keyword evidence="5" id="KW-0175">Coiled coil</keyword>
<feature type="region of interest" description="Disordered" evidence="6">
    <location>
        <begin position="3241"/>
        <end position="3350"/>
    </location>
</feature>
<evidence type="ECO:0000256" key="1">
    <source>
        <dbReference type="ARBA" id="ARBA00004170"/>
    </source>
</evidence>
<dbReference type="PANTHER" id="PTHR16166">
    <property type="entry name" value="VACUOLAR PROTEIN SORTING-ASSOCIATED PROTEIN VPS13"/>
    <property type="match status" value="1"/>
</dbReference>
<keyword evidence="3" id="KW-0813">Transport</keyword>
<protein>
    <recommendedName>
        <fullName evidence="7">Chorein N-terminal domain-containing protein</fullName>
    </recommendedName>
</protein>
<feature type="compositionally biased region" description="Basic and acidic residues" evidence="6">
    <location>
        <begin position="3340"/>
        <end position="3350"/>
    </location>
</feature>
<evidence type="ECO:0000313" key="8">
    <source>
        <dbReference type="EMBL" id="GAB1226163.1"/>
    </source>
</evidence>
<feature type="compositionally biased region" description="Polar residues" evidence="6">
    <location>
        <begin position="3164"/>
        <end position="3189"/>
    </location>
</feature>
<dbReference type="Proteomes" id="UP001628156">
    <property type="component" value="Unassembled WGS sequence"/>
</dbReference>
<feature type="compositionally biased region" description="Low complexity" evidence="6">
    <location>
        <begin position="3190"/>
        <end position="3200"/>
    </location>
</feature>